<dbReference type="AlphaFoldDB" id="A0A974A5Z1"/>
<feature type="domain" description="Cytochrome c" evidence="6">
    <location>
        <begin position="327"/>
        <end position="408"/>
    </location>
</feature>
<dbReference type="InterPro" id="IPR036909">
    <property type="entry name" value="Cyt_c-like_dom_sf"/>
</dbReference>
<keyword evidence="4 5" id="KW-0408">Iron</keyword>
<dbReference type="SUPFAM" id="SSF46626">
    <property type="entry name" value="Cytochrome c"/>
    <property type="match status" value="1"/>
</dbReference>
<comment type="caution">
    <text evidence="7">The sequence shown here is derived from an EMBL/GenBank/DDBJ whole genome shotgun (WGS) entry which is preliminary data.</text>
</comment>
<keyword evidence="3 5" id="KW-0479">Metal-binding</keyword>
<dbReference type="GO" id="GO:0020037">
    <property type="term" value="F:heme binding"/>
    <property type="evidence" value="ECO:0007669"/>
    <property type="project" value="InterPro"/>
</dbReference>
<comment type="similarity">
    <text evidence="1">Belongs to the bacterial solute-binding protein SsuA/TauA family.</text>
</comment>
<protein>
    <submittedName>
        <fullName evidence="7">Transporter substrate-binding domain-containing protein</fullName>
    </submittedName>
</protein>
<dbReference type="PANTHER" id="PTHR30024:SF45">
    <property type="entry name" value="ABC TRANSPORTER SUBSTRATE-BINDING PROTEIN"/>
    <property type="match status" value="1"/>
</dbReference>
<dbReference type="GO" id="GO:0009055">
    <property type="term" value="F:electron transfer activity"/>
    <property type="evidence" value="ECO:0007669"/>
    <property type="project" value="InterPro"/>
</dbReference>
<dbReference type="PANTHER" id="PTHR30024">
    <property type="entry name" value="ALIPHATIC SULFONATES-BINDING PROTEIN-RELATED"/>
    <property type="match status" value="1"/>
</dbReference>
<sequence length="414" mass="44174">MHRPKEAALSVSCINRNEVPKRAPGAQLGKAIRTVLLSTALLAPAFSAGADEAKPSLRLCADPTNLPFSSDDPGKPGLYLEIGQAVAQKLGRTVSTNWYKSYFGKRTVRETLLSKQCDAMVGLPLIDDFMGPAVIFSKPITHEGYALVGARDRKLAGIDDLRGLRVAVQYQSTPQNLLALRDDIQKVTVLSPEEGMAALNQGKVDIAFIWAPVAGWLNKTSYGDEYQIVATEGDGLLWATAIGFAKASGALRDEVDGVLPSLQPEISALFAKYGAPNGAPVKFGQAAPATTSSVGASEPVTVGQAPAAEKPLQTAATTGDVKGDAKGDATAGREVFNGTCAHCHGPDAVQAERKIDLRLLKKRYSDDMESTYWKTVHDGRPAKGMPAWKDVFSDDELRNVYVYLQSVQDTGGSN</sequence>
<evidence type="ECO:0000256" key="1">
    <source>
        <dbReference type="ARBA" id="ARBA00010742"/>
    </source>
</evidence>
<dbReference type="GO" id="GO:0046872">
    <property type="term" value="F:metal ion binding"/>
    <property type="evidence" value="ECO:0007669"/>
    <property type="project" value="UniProtKB-KW"/>
</dbReference>
<dbReference type="EMBL" id="JAAOLE020000001">
    <property type="protein sequence ID" value="NVI49738.1"/>
    <property type="molecule type" value="Genomic_DNA"/>
</dbReference>
<accession>A0A974A5Z1</accession>
<dbReference type="SUPFAM" id="SSF53850">
    <property type="entry name" value="Periplasmic binding protein-like II"/>
    <property type="match status" value="1"/>
</dbReference>
<evidence type="ECO:0000313" key="7">
    <source>
        <dbReference type="EMBL" id="NVI49738.1"/>
    </source>
</evidence>
<dbReference type="Gene3D" id="1.10.760.10">
    <property type="entry name" value="Cytochrome c-like domain"/>
    <property type="match status" value="1"/>
</dbReference>
<dbReference type="SMART" id="SM00062">
    <property type="entry name" value="PBPb"/>
    <property type="match status" value="1"/>
</dbReference>
<dbReference type="Pfam" id="PF13442">
    <property type="entry name" value="Cytochrome_CBB3"/>
    <property type="match status" value="1"/>
</dbReference>
<dbReference type="PROSITE" id="PS51007">
    <property type="entry name" value="CYTC"/>
    <property type="match status" value="1"/>
</dbReference>
<dbReference type="InterPro" id="IPR001638">
    <property type="entry name" value="Solute-binding_3/MltF_N"/>
</dbReference>
<evidence type="ECO:0000256" key="2">
    <source>
        <dbReference type="ARBA" id="ARBA00022617"/>
    </source>
</evidence>
<evidence type="ECO:0000256" key="5">
    <source>
        <dbReference type="PROSITE-ProRule" id="PRU00433"/>
    </source>
</evidence>
<gene>
    <name evidence="7" type="ORF">HAP48_044250</name>
</gene>
<evidence type="ECO:0000256" key="3">
    <source>
        <dbReference type="ARBA" id="ARBA00022723"/>
    </source>
</evidence>
<name>A0A974A5Z1_9BRAD</name>
<organism evidence="7">
    <name type="scientific">Bradyrhizobium septentrionale</name>
    <dbReference type="NCBI Taxonomy" id="1404411"/>
    <lineage>
        <taxon>Bacteria</taxon>
        <taxon>Pseudomonadati</taxon>
        <taxon>Pseudomonadota</taxon>
        <taxon>Alphaproteobacteria</taxon>
        <taxon>Hyphomicrobiales</taxon>
        <taxon>Nitrobacteraceae</taxon>
        <taxon>Bradyrhizobium</taxon>
    </lineage>
</organism>
<evidence type="ECO:0000259" key="6">
    <source>
        <dbReference type="PROSITE" id="PS51007"/>
    </source>
</evidence>
<dbReference type="InterPro" id="IPR009056">
    <property type="entry name" value="Cyt_c-like_dom"/>
</dbReference>
<evidence type="ECO:0000256" key="4">
    <source>
        <dbReference type="ARBA" id="ARBA00023004"/>
    </source>
</evidence>
<dbReference type="Gene3D" id="3.40.190.10">
    <property type="entry name" value="Periplasmic binding protein-like II"/>
    <property type="match status" value="2"/>
</dbReference>
<reference evidence="7" key="1">
    <citation type="submission" date="2020-06" db="EMBL/GenBank/DDBJ databases">
        <title>Whole Genome Sequence of Bradyrhizobium sp. Strain 1S1.</title>
        <authorList>
            <person name="Bromfield E.S.P."/>
            <person name="Cloutier S."/>
        </authorList>
    </citation>
    <scope>NUCLEOTIDE SEQUENCE [LARGE SCALE GENOMIC DNA]</scope>
    <source>
        <strain evidence="7">1S1</strain>
    </source>
</reference>
<proteinExistence type="inferred from homology"/>
<keyword evidence="2 5" id="KW-0349">Heme</keyword>